<reference evidence="1 2" key="1">
    <citation type="submission" date="2019-06" db="EMBL/GenBank/DDBJ databases">
        <title>Sequencing the genomes of 1000 actinobacteria strains.</title>
        <authorList>
            <person name="Klenk H.-P."/>
        </authorList>
    </citation>
    <scope>NUCLEOTIDE SEQUENCE [LARGE SCALE GENOMIC DNA]</scope>
    <source>
        <strain evidence="1 2">DSM 41649</strain>
    </source>
</reference>
<dbReference type="Gene3D" id="3.40.630.30">
    <property type="match status" value="1"/>
</dbReference>
<dbReference type="InterPro" id="IPR016181">
    <property type="entry name" value="Acyl_CoA_acyltransferase"/>
</dbReference>
<evidence type="ECO:0008006" key="3">
    <source>
        <dbReference type="Google" id="ProtNLM"/>
    </source>
</evidence>
<gene>
    <name evidence="1" type="ORF">FB465_7000</name>
</gene>
<dbReference type="SUPFAM" id="SSF55729">
    <property type="entry name" value="Acyl-CoA N-acyltransferases (Nat)"/>
    <property type="match status" value="1"/>
</dbReference>
<dbReference type="RefSeq" id="WP_145796905.1">
    <property type="nucleotide sequence ID" value="NZ_BAAABR010000078.1"/>
</dbReference>
<accession>A0A561F1P7</accession>
<dbReference type="EMBL" id="VIVR01000001">
    <property type="protein sequence ID" value="TWE21781.1"/>
    <property type="molecule type" value="Genomic_DNA"/>
</dbReference>
<evidence type="ECO:0000313" key="2">
    <source>
        <dbReference type="Proteomes" id="UP000318416"/>
    </source>
</evidence>
<name>A0A561F1P7_9ACTN</name>
<comment type="caution">
    <text evidence="1">The sequence shown here is derived from an EMBL/GenBank/DDBJ whole genome shotgun (WGS) entry which is preliminary data.</text>
</comment>
<dbReference type="Proteomes" id="UP000318416">
    <property type="component" value="Unassembled WGS sequence"/>
</dbReference>
<organism evidence="1 2">
    <name type="scientific">Kitasatospora atroaurantiaca</name>
    <dbReference type="NCBI Taxonomy" id="285545"/>
    <lineage>
        <taxon>Bacteria</taxon>
        <taxon>Bacillati</taxon>
        <taxon>Actinomycetota</taxon>
        <taxon>Actinomycetes</taxon>
        <taxon>Kitasatosporales</taxon>
        <taxon>Streptomycetaceae</taxon>
        <taxon>Kitasatospora</taxon>
    </lineage>
</organism>
<keyword evidence="2" id="KW-1185">Reference proteome</keyword>
<proteinExistence type="predicted"/>
<evidence type="ECO:0000313" key="1">
    <source>
        <dbReference type="EMBL" id="TWE21781.1"/>
    </source>
</evidence>
<dbReference type="OrthoDB" id="4536199at2"/>
<protein>
    <recommendedName>
        <fullName evidence="3">Acetyltransferase (GNAT) family protein</fullName>
    </recommendedName>
</protein>
<dbReference type="AlphaFoldDB" id="A0A561F1P7"/>
<sequence>MTTASIEVRKFNDVTPVWQTLLDVYADVRAPLLHLANYRVEAFAERLARHASEPGWEAVIGYDGGEPVGYAYGNTLAVDDRWWARMVKPLPGGYTEIPTMALKEIGVRTPWRGTGTARRIHDELLAGRPEERVTLLVNPLAGDGKVQALYGSWGYEAINEQQPSPGSPRLTAMIRPRAL</sequence>